<dbReference type="InterPro" id="IPR048550">
    <property type="entry name" value="KRR1-like_KH1_euk"/>
</dbReference>
<dbReference type="OMA" id="DCYILIQ"/>
<dbReference type="InterPro" id="IPR048549">
    <property type="entry name" value="KRR1-like_KH2_euk"/>
</dbReference>
<dbReference type="SUPFAM" id="SSF54791">
    <property type="entry name" value="Eukaryotic type KH-domain (KH-domain type I)"/>
    <property type="match status" value="1"/>
</dbReference>
<dbReference type="EMBL" id="JAGTXO010000005">
    <property type="protein sequence ID" value="KAG8467762.1"/>
    <property type="molecule type" value="Genomic_DNA"/>
</dbReference>
<sequence length="440" mass="47598">MAKGRRAQSNEGAEGAVDEEVGDLEDDKVDRWAPIPFTKEDNRAGHLLEESSFAVLFPQYREKAIREAWPHVTRALKEVHIACTLDLIEGSMTVSTTRKTWDPFIIIKARDLIKLLARSVPHQQAVRILDDEVQCDIIKIGNIVRAKERFVKRRDRLVGPNGSTLKAIELLTQCYVLVHGNTVAAMGPFKGIKQVRRIAEDCMRNYHPIYHIKTLMIRRELEKDESLRHENWERFLPNFKKANPKKPKAPAKGGGGGGGGGGFGAAAAGDAAGSVRAAVDGASVLAPTGGAAPAAGKAKGKKAYTPFPPSQPQSKVDAQLESGEYFLSEAEKESRKKAARSRKQHETVSLRQQEREQRFVAPKRADVGRAAGAAGTGAQGAGESLAQIGDRLKKRAAEGGGKRTARGAKATPNVGADGEPRGAVANYLAGSARKRLRTAE</sequence>
<reference evidence="12" key="1">
    <citation type="submission" date="2021-05" db="EMBL/GenBank/DDBJ databases">
        <title>The genome of the haptophyte Pavlova lutheri (Diacronema luteri, Pavlovales) - a model for lipid biosynthesis in eukaryotic algae.</title>
        <authorList>
            <person name="Hulatt C.J."/>
            <person name="Posewitz M.C."/>
        </authorList>
    </citation>
    <scope>NUCLEOTIDE SEQUENCE</scope>
    <source>
        <strain evidence="12">NIVA-4/92</strain>
    </source>
</reference>
<feature type="region of interest" description="Disordered" evidence="9">
    <location>
        <begin position="1"/>
        <end position="25"/>
    </location>
</feature>
<evidence type="ECO:0000256" key="9">
    <source>
        <dbReference type="SAM" id="MobiDB-lite"/>
    </source>
</evidence>
<dbReference type="InterPro" id="IPR041174">
    <property type="entry name" value="KRR1-like_KH1"/>
</dbReference>
<dbReference type="FunFam" id="3.30.1370.10:FF:000011">
    <property type="entry name" value="KRR1 small subunit processome component"/>
    <property type="match status" value="1"/>
</dbReference>
<protein>
    <recommendedName>
        <fullName evidence="8">KRR-R motif-containing protein 1</fullName>
    </recommendedName>
</protein>
<evidence type="ECO:0000256" key="5">
    <source>
        <dbReference type="ARBA" id="ARBA00022884"/>
    </source>
</evidence>
<dbReference type="AlphaFoldDB" id="A0A8J5XSS9"/>
<evidence type="ECO:0000313" key="13">
    <source>
        <dbReference type="Proteomes" id="UP000751190"/>
    </source>
</evidence>
<name>A0A8J5XSS9_DIALT</name>
<feature type="compositionally biased region" description="Basic and acidic residues" evidence="9">
    <location>
        <begin position="344"/>
        <end position="367"/>
    </location>
</feature>
<dbReference type="GO" id="GO:0003723">
    <property type="term" value="F:RNA binding"/>
    <property type="evidence" value="ECO:0007669"/>
    <property type="project" value="UniProtKB-KW"/>
</dbReference>
<evidence type="ECO:0000256" key="2">
    <source>
        <dbReference type="ARBA" id="ARBA00009344"/>
    </source>
</evidence>
<dbReference type="CDD" id="cd22394">
    <property type="entry name" value="KH-I_KRR1_rpt2"/>
    <property type="match status" value="1"/>
</dbReference>
<dbReference type="Pfam" id="PF17903">
    <property type="entry name" value="KH_KRR1_1st"/>
    <property type="match status" value="1"/>
</dbReference>
<dbReference type="GO" id="GO:0006364">
    <property type="term" value="P:rRNA processing"/>
    <property type="evidence" value="ECO:0007669"/>
    <property type="project" value="UniProtKB-KW"/>
</dbReference>
<dbReference type="InterPro" id="IPR048548">
    <property type="entry name" value="KRR1-like_KH2"/>
</dbReference>
<feature type="domain" description="KRR1 small subunit processome component first KH" evidence="10">
    <location>
        <begin position="51"/>
        <end position="131"/>
    </location>
</feature>
<comment type="caution">
    <text evidence="12">The sequence shown here is derived from an EMBL/GenBank/DDBJ whole genome shotgun (WGS) entry which is preliminary data.</text>
</comment>
<dbReference type="GO" id="GO:0032040">
    <property type="term" value="C:small-subunit processome"/>
    <property type="evidence" value="ECO:0007669"/>
    <property type="project" value="TreeGrafter"/>
</dbReference>
<dbReference type="InterPro" id="IPR036612">
    <property type="entry name" value="KH_dom_type_1_sf"/>
</dbReference>
<feature type="compositionally biased region" description="Acidic residues" evidence="9">
    <location>
        <begin position="16"/>
        <end position="25"/>
    </location>
</feature>
<dbReference type="PANTHER" id="PTHR12581">
    <property type="entry name" value="HIV-1 REV BINDING PROTEIN 2, 3"/>
    <property type="match status" value="1"/>
</dbReference>
<keyword evidence="13" id="KW-1185">Reference proteome</keyword>
<gene>
    <name evidence="12" type="ORF">KFE25_006814</name>
</gene>
<evidence type="ECO:0000256" key="7">
    <source>
        <dbReference type="ARBA" id="ARBA00023274"/>
    </source>
</evidence>
<evidence type="ECO:0000259" key="11">
    <source>
        <dbReference type="Pfam" id="PF21800"/>
    </source>
</evidence>
<comment type="similarity">
    <text evidence="2">Belongs to the KRR1 family.</text>
</comment>
<dbReference type="CDD" id="cd22393">
    <property type="entry name" value="KH-I_KRR1_rpt1"/>
    <property type="match status" value="1"/>
</dbReference>
<dbReference type="Pfam" id="PF21800">
    <property type="entry name" value="KH_KRR1_2nd"/>
    <property type="match status" value="1"/>
</dbReference>
<evidence type="ECO:0000256" key="8">
    <source>
        <dbReference type="ARBA" id="ARBA00032993"/>
    </source>
</evidence>
<evidence type="ECO:0000256" key="4">
    <source>
        <dbReference type="ARBA" id="ARBA00022552"/>
    </source>
</evidence>
<dbReference type="Gene3D" id="3.30.1370.10">
    <property type="entry name" value="K Homology domain, type 1"/>
    <property type="match status" value="2"/>
</dbReference>
<feature type="region of interest" description="Disordered" evidence="9">
    <location>
        <begin position="290"/>
        <end position="422"/>
    </location>
</feature>
<evidence type="ECO:0000256" key="6">
    <source>
        <dbReference type="ARBA" id="ARBA00023242"/>
    </source>
</evidence>
<keyword evidence="3" id="KW-0690">Ribosome biogenesis</keyword>
<evidence type="ECO:0000313" key="12">
    <source>
        <dbReference type="EMBL" id="KAG8467762.1"/>
    </source>
</evidence>
<proteinExistence type="inferred from homology"/>
<dbReference type="Proteomes" id="UP000751190">
    <property type="component" value="Unassembled WGS sequence"/>
</dbReference>
<feature type="domain" description="KRR1 small subunit processome component second KH" evidence="11">
    <location>
        <begin position="133"/>
        <end position="223"/>
    </location>
</feature>
<feature type="region of interest" description="Disordered" evidence="9">
    <location>
        <begin position="238"/>
        <end position="257"/>
    </location>
</feature>
<comment type="subcellular location">
    <subcellularLocation>
        <location evidence="1">Nucleus</location>
        <location evidence="1">Nucleolus</location>
    </subcellularLocation>
</comment>
<keyword evidence="5" id="KW-0694">RNA-binding</keyword>
<evidence type="ECO:0000256" key="1">
    <source>
        <dbReference type="ARBA" id="ARBA00004604"/>
    </source>
</evidence>
<keyword evidence="6" id="KW-0539">Nucleus</keyword>
<keyword evidence="4" id="KW-0698">rRNA processing</keyword>
<dbReference type="OrthoDB" id="441223at2759"/>
<accession>A0A8J5XSS9</accession>
<dbReference type="InterPro" id="IPR024166">
    <property type="entry name" value="rRNA_assembly_KRR1"/>
</dbReference>
<keyword evidence="7" id="KW-0687">Ribonucleoprotein</keyword>
<dbReference type="FunFam" id="3.30.1370.10:FF:000014">
    <property type="entry name" value="KRR1 small subunit processome component"/>
    <property type="match status" value="1"/>
</dbReference>
<dbReference type="PANTHER" id="PTHR12581:SF0">
    <property type="entry name" value="KRR1 SMALL SUBUNIT PROCESSOME COMPONENT HOMOLOG"/>
    <property type="match status" value="1"/>
</dbReference>
<evidence type="ECO:0000259" key="10">
    <source>
        <dbReference type="Pfam" id="PF17903"/>
    </source>
</evidence>
<organism evidence="12 13">
    <name type="scientific">Diacronema lutheri</name>
    <name type="common">Unicellular marine alga</name>
    <name type="synonym">Monochrysis lutheri</name>
    <dbReference type="NCBI Taxonomy" id="2081491"/>
    <lineage>
        <taxon>Eukaryota</taxon>
        <taxon>Haptista</taxon>
        <taxon>Haptophyta</taxon>
        <taxon>Pavlovophyceae</taxon>
        <taxon>Pavlovales</taxon>
        <taxon>Pavlovaceae</taxon>
        <taxon>Diacronema</taxon>
    </lineage>
</organism>
<evidence type="ECO:0000256" key="3">
    <source>
        <dbReference type="ARBA" id="ARBA00022517"/>
    </source>
</evidence>